<protein>
    <recommendedName>
        <fullName evidence="3">DUF5666 domain-containing protein</fullName>
    </recommendedName>
</protein>
<evidence type="ECO:0000313" key="1">
    <source>
        <dbReference type="EMBL" id="PTL36387.1"/>
    </source>
</evidence>
<evidence type="ECO:0000313" key="2">
    <source>
        <dbReference type="Proteomes" id="UP000241436"/>
    </source>
</evidence>
<comment type="caution">
    <text evidence="1">The sequence shown here is derived from an EMBL/GenBank/DDBJ whole genome shotgun (WGS) entry which is preliminary data.</text>
</comment>
<keyword evidence="2" id="KW-1185">Reference proteome</keyword>
<accession>A0A2T4TZ45</accession>
<dbReference type="EMBL" id="NVQC01000016">
    <property type="protein sequence ID" value="PTL36387.1"/>
    <property type="molecule type" value="Genomic_DNA"/>
</dbReference>
<dbReference type="AlphaFoldDB" id="A0A2T4TZ45"/>
<name>A0A2T4TZ45_9BACT</name>
<evidence type="ECO:0008006" key="3">
    <source>
        <dbReference type="Google" id="ProtNLM"/>
    </source>
</evidence>
<reference evidence="1 2" key="1">
    <citation type="submission" date="2017-09" db="EMBL/GenBank/DDBJ databases">
        <title>Bloom of a denitrifying methanotroph, Candidatus Methylomirabilis limnetica, in a deep stratified lake.</title>
        <authorList>
            <person name="Graf J.S."/>
            <person name="Marchant H.K."/>
            <person name="Tienken D."/>
            <person name="Hach P.F."/>
            <person name="Brand A."/>
            <person name="Schubert C.J."/>
            <person name="Kuypers M.M."/>
            <person name="Milucka J."/>
        </authorList>
    </citation>
    <scope>NUCLEOTIDE SEQUENCE [LARGE SCALE GENOMIC DNA]</scope>
    <source>
        <strain evidence="1 2">Zug</strain>
    </source>
</reference>
<organism evidence="1 2">
    <name type="scientific">Candidatus Methylomirabilis limnetica</name>
    <dbReference type="NCBI Taxonomy" id="2033718"/>
    <lineage>
        <taxon>Bacteria</taxon>
        <taxon>Candidatus Methylomirabilota</taxon>
        <taxon>Candidatus Methylomirabilia</taxon>
        <taxon>Candidatus Methylomirabilales</taxon>
        <taxon>Candidatus Methylomirabilaceae</taxon>
        <taxon>Candidatus Methylomirabilis</taxon>
    </lineage>
</organism>
<proteinExistence type="predicted"/>
<sequence length="117" mass="12790">MICLVAQLVFITGCGLHSEVPAISGEVSTPGFALTTSAEHRVHLSGWLHIIWNGEPRFVLIDDQGTATHVVIDETVAKTFGGPRKLNQKRVIITGERMDEPIETIRVLSIEMGKDGK</sequence>
<reference evidence="2" key="2">
    <citation type="journal article" date="2018" name="Environ. Microbiol.">
        <title>Bloom of a denitrifying methanotroph, 'Candidatus Methylomirabilis limnetica', in a deep stratified lake.</title>
        <authorList>
            <person name="Graf J.S."/>
            <person name="Mayr M.J."/>
            <person name="Marchant H.K."/>
            <person name="Tienken D."/>
            <person name="Hach P.F."/>
            <person name="Brand A."/>
            <person name="Schubert C.J."/>
            <person name="Kuypers M.M."/>
            <person name="Milucka J."/>
        </authorList>
    </citation>
    <scope>NUCLEOTIDE SEQUENCE [LARGE SCALE GENOMIC DNA]</scope>
    <source>
        <strain evidence="2">Zug</strain>
    </source>
</reference>
<dbReference type="RefSeq" id="WP_107561760.1">
    <property type="nucleotide sequence ID" value="NZ_NVQC01000016.1"/>
</dbReference>
<gene>
    <name evidence="1" type="ORF">CLG94_04985</name>
</gene>
<dbReference type="Proteomes" id="UP000241436">
    <property type="component" value="Unassembled WGS sequence"/>
</dbReference>